<dbReference type="InterPro" id="IPR027944">
    <property type="entry name" value="SEO_C"/>
</dbReference>
<evidence type="ECO:0000259" key="2">
    <source>
        <dbReference type="Pfam" id="PF14577"/>
    </source>
</evidence>
<feature type="domain" description="Sieve element occlusion N-terminal" evidence="1">
    <location>
        <begin position="76"/>
        <end position="266"/>
    </location>
</feature>
<protein>
    <recommendedName>
        <fullName evidence="5">Sieve element occlusion</fullName>
    </recommendedName>
</protein>
<sequence>MMKQIMATHTPDGREFDVKPLLHVVENVMHHANPIIPGIFLATTQVQALDRKALQSGFSDMLQLLAYPINRIACEVVIALAAFAVNYGKFWLVVQFSPTNLLAYSVALLKQLPVILEQADPLEPPDILEQADPLEALTNLIKAMLDMTKCIVEFKELPSLYITPETPALATATAHIPTAVYWTIRSIVACASQIMSLIDMGHEYIESTTEAWELSSLADMVSNIHSHLKKQLALCYQHIGEKRVAENEKRQAEAYQTLVRIVSMSHIDNMTMLKCLINDKKDQLPLWDAHSERQVSLDVLRRKNVLLFISEPDLSYDKDLFILDRMYTESRQHPSRPESQYEIVWLPAVDTLWFTTRRFKMPWYSVNDPSFLNPPVIKYIKEVWHYNKTPLLVALDPQGNVVNTNAIHMMRIWGNLAFPFTTAREDGLWREATWKIELLADSIEPLISTWISEGKYICLYGGEDTEWIRKFTKTAKAVAQAARIPLEMLYVGKSYPGEKVRKNNTTIVAENLSHILPNLNLIWFFWVRLESMWHSKTKHGNACLKIYFF</sequence>
<reference evidence="3" key="1">
    <citation type="submission" date="2019-11" db="EMBL/GenBank/DDBJ databases">
        <authorList>
            <person name="Liu Y."/>
            <person name="Hou J."/>
            <person name="Li T.-Q."/>
            <person name="Guan C.-H."/>
            <person name="Wu X."/>
            <person name="Wu H.-Z."/>
            <person name="Ling F."/>
            <person name="Zhang R."/>
            <person name="Shi X.-G."/>
            <person name="Ren J.-P."/>
            <person name="Chen E.-F."/>
            <person name="Sun J.-M."/>
        </authorList>
    </citation>
    <scope>NUCLEOTIDE SEQUENCE</scope>
    <source>
        <strain evidence="3">Adult_tree_wgs_1</strain>
        <tissue evidence="3">Leaves</tissue>
    </source>
</reference>
<feature type="domain" description="Sieve element occlusion C-terminal" evidence="2">
    <location>
        <begin position="424"/>
        <end position="541"/>
    </location>
</feature>
<accession>A0A834GWT4</accession>
<dbReference type="Pfam" id="PF14577">
    <property type="entry name" value="SEO_C"/>
    <property type="match status" value="1"/>
</dbReference>
<name>A0A834GWT4_RHOSS</name>
<dbReference type="OrthoDB" id="1854460at2759"/>
<evidence type="ECO:0008006" key="5">
    <source>
        <dbReference type="Google" id="ProtNLM"/>
    </source>
</evidence>
<dbReference type="EMBL" id="WJXA01000005">
    <property type="protein sequence ID" value="KAF7142739.1"/>
    <property type="molecule type" value="Genomic_DNA"/>
</dbReference>
<dbReference type="Pfam" id="PF14576">
    <property type="entry name" value="SEO_N"/>
    <property type="match status" value="1"/>
</dbReference>
<dbReference type="AlphaFoldDB" id="A0A834GWT4"/>
<evidence type="ECO:0000259" key="1">
    <source>
        <dbReference type="Pfam" id="PF14576"/>
    </source>
</evidence>
<evidence type="ECO:0000313" key="4">
    <source>
        <dbReference type="Proteomes" id="UP000626092"/>
    </source>
</evidence>
<organism evidence="3 4">
    <name type="scientific">Rhododendron simsii</name>
    <name type="common">Sims's rhododendron</name>
    <dbReference type="NCBI Taxonomy" id="118357"/>
    <lineage>
        <taxon>Eukaryota</taxon>
        <taxon>Viridiplantae</taxon>
        <taxon>Streptophyta</taxon>
        <taxon>Embryophyta</taxon>
        <taxon>Tracheophyta</taxon>
        <taxon>Spermatophyta</taxon>
        <taxon>Magnoliopsida</taxon>
        <taxon>eudicotyledons</taxon>
        <taxon>Gunneridae</taxon>
        <taxon>Pentapetalae</taxon>
        <taxon>asterids</taxon>
        <taxon>Ericales</taxon>
        <taxon>Ericaceae</taxon>
        <taxon>Ericoideae</taxon>
        <taxon>Rhodoreae</taxon>
        <taxon>Rhododendron</taxon>
    </lineage>
</organism>
<dbReference type="InterPro" id="IPR039299">
    <property type="entry name" value="SEOA"/>
</dbReference>
<dbReference type="InterPro" id="IPR027942">
    <property type="entry name" value="SEO_N"/>
</dbReference>
<comment type="caution">
    <text evidence="3">The sequence shown here is derived from an EMBL/GenBank/DDBJ whole genome shotgun (WGS) entry which is preliminary data.</text>
</comment>
<gene>
    <name evidence="3" type="ORF">RHSIM_Rhsim05G0212300</name>
</gene>
<dbReference type="GO" id="GO:0010088">
    <property type="term" value="P:phloem development"/>
    <property type="evidence" value="ECO:0007669"/>
    <property type="project" value="InterPro"/>
</dbReference>
<proteinExistence type="predicted"/>
<evidence type="ECO:0000313" key="3">
    <source>
        <dbReference type="EMBL" id="KAF7142739.1"/>
    </source>
</evidence>
<dbReference type="PANTHER" id="PTHR33232">
    <property type="entry name" value="PROTEIN SIEVE ELEMENT OCCLUSION B-LIKE"/>
    <property type="match status" value="1"/>
</dbReference>
<dbReference type="Proteomes" id="UP000626092">
    <property type="component" value="Unassembled WGS sequence"/>
</dbReference>
<dbReference type="PANTHER" id="PTHR33232:SF20">
    <property type="entry name" value="PROTEIN SIEVE ELEMENT OCCLUSION B-LIKE"/>
    <property type="match status" value="1"/>
</dbReference>
<keyword evidence="4" id="KW-1185">Reference proteome</keyword>